<dbReference type="SUPFAM" id="SSF53254">
    <property type="entry name" value="Phosphoglycerate mutase-like"/>
    <property type="match status" value="1"/>
</dbReference>
<accession>A0A183BFA5</accession>
<gene>
    <name evidence="1" type="ORF">ECPE_LOCUS17890</name>
</gene>
<evidence type="ECO:0000313" key="2">
    <source>
        <dbReference type="Proteomes" id="UP000272942"/>
    </source>
</evidence>
<proteinExistence type="predicted"/>
<protein>
    <submittedName>
        <fullName evidence="1 3">Uncharacterized protein</fullName>
    </submittedName>
</protein>
<keyword evidence="2" id="KW-1185">Reference proteome</keyword>
<dbReference type="Gene3D" id="3.40.50.1240">
    <property type="entry name" value="Phosphoglycerate mutase-like"/>
    <property type="match status" value="1"/>
</dbReference>
<evidence type="ECO:0000313" key="1">
    <source>
        <dbReference type="EMBL" id="VDP95235.1"/>
    </source>
</evidence>
<organism evidence="3">
    <name type="scientific">Echinostoma caproni</name>
    <dbReference type="NCBI Taxonomy" id="27848"/>
    <lineage>
        <taxon>Eukaryota</taxon>
        <taxon>Metazoa</taxon>
        <taxon>Spiralia</taxon>
        <taxon>Lophotrochozoa</taxon>
        <taxon>Platyhelminthes</taxon>
        <taxon>Trematoda</taxon>
        <taxon>Digenea</taxon>
        <taxon>Plagiorchiida</taxon>
        <taxon>Echinostomata</taxon>
        <taxon>Echinostomatoidea</taxon>
        <taxon>Echinostomatidae</taxon>
        <taxon>Echinostoma</taxon>
    </lineage>
</organism>
<sequence length="160" mass="18186">MIRRKPPLASAIIFELHELATGQNSRLCTSDPFYVRIVYRNYSWPLDEKSNRPIVLWPVQCDSHLIRIERSNVHSSVCPLAQLESLTRGTYALPDPDECTLPEGWFHGWDRVIASNRLLIQTISILCSQFLLFNLVRRSPVPPALLAGSLESDQSIVDDT</sequence>
<reference evidence="1 2" key="2">
    <citation type="submission" date="2018-11" db="EMBL/GenBank/DDBJ databases">
        <authorList>
            <consortium name="Pathogen Informatics"/>
        </authorList>
    </citation>
    <scope>NUCLEOTIDE SEQUENCE [LARGE SCALE GENOMIC DNA]</scope>
    <source>
        <strain evidence="1 2">Egypt</strain>
    </source>
</reference>
<dbReference type="EMBL" id="UZAN01072525">
    <property type="protein sequence ID" value="VDP95235.1"/>
    <property type="molecule type" value="Genomic_DNA"/>
</dbReference>
<dbReference type="InterPro" id="IPR029033">
    <property type="entry name" value="His_PPase_superfam"/>
</dbReference>
<evidence type="ECO:0000313" key="3">
    <source>
        <dbReference type="WBParaSite" id="ECPE_0001793501-mRNA-1"/>
    </source>
</evidence>
<dbReference type="Proteomes" id="UP000272942">
    <property type="component" value="Unassembled WGS sequence"/>
</dbReference>
<dbReference type="AlphaFoldDB" id="A0A183BFA5"/>
<dbReference type="WBParaSite" id="ECPE_0001793501-mRNA-1">
    <property type="protein sequence ID" value="ECPE_0001793501-mRNA-1"/>
    <property type="gene ID" value="ECPE_0001793501"/>
</dbReference>
<reference evidence="3" key="1">
    <citation type="submission" date="2016-06" db="UniProtKB">
        <authorList>
            <consortium name="WormBaseParasite"/>
        </authorList>
    </citation>
    <scope>IDENTIFICATION</scope>
</reference>
<name>A0A183BFA5_9TREM</name>